<evidence type="ECO:0000313" key="3">
    <source>
        <dbReference type="Proteomes" id="UP001243989"/>
    </source>
</evidence>
<evidence type="ECO:0000313" key="2">
    <source>
        <dbReference type="EMBL" id="KAK1635630.1"/>
    </source>
</evidence>
<name>A0AAI9ZP83_9PEZI</name>
<dbReference type="RefSeq" id="XP_060444237.1">
    <property type="nucleotide sequence ID" value="XM_060590567.1"/>
</dbReference>
<dbReference type="AlphaFoldDB" id="A0AAI9ZP83"/>
<comment type="caution">
    <text evidence="2">The sequence shown here is derived from an EMBL/GenBank/DDBJ whole genome shotgun (WGS) entry which is preliminary data.</text>
</comment>
<reference evidence="2" key="1">
    <citation type="submission" date="2021-06" db="EMBL/GenBank/DDBJ databases">
        <title>Comparative genomics, transcriptomics and evolutionary studies reveal genomic signatures of adaptation to plant cell wall in hemibiotrophic fungi.</title>
        <authorList>
            <consortium name="DOE Joint Genome Institute"/>
            <person name="Baroncelli R."/>
            <person name="Diaz J.F."/>
            <person name="Benocci T."/>
            <person name="Peng M."/>
            <person name="Battaglia E."/>
            <person name="Haridas S."/>
            <person name="Andreopoulos W."/>
            <person name="Labutti K."/>
            <person name="Pangilinan J."/>
            <person name="Floch G.L."/>
            <person name="Makela M.R."/>
            <person name="Henrissat B."/>
            <person name="Grigoriev I.V."/>
            <person name="Crouch J.A."/>
            <person name="De Vries R.P."/>
            <person name="Sukno S.A."/>
            <person name="Thon M.R."/>
        </authorList>
    </citation>
    <scope>NUCLEOTIDE SEQUENCE</scope>
    <source>
        <strain evidence="2">CBS 102054</strain>
    </source>
</reference>
<evidence type="ECO:0000256" key="1">
    <source>
        <dbReference type="SAM" id="Phobius"/>
    </source>
</evidence>
<gene>
    <name evidence="2" type="ORF">BDP81DRAFT_430008</name>
</gene>
<dbReference type="Proteomes" id="UP001243989">
    <property type="component" value="Unassembled WGS sequence"/>
</dbReference>
<keyword evidence="1" id="KW-0472">Membrane</keyword>
<feature type="transmembrane region" description="Helical" evidence="1">
    <location>
        <begin position="7"/>
        <end position="25"/>
    </location>
</feature>
<accession>A0AAI9ZP83</accession>
<keyword evidence="3" id="KW-1185">Reference proteome</keyword>
<proteinExistence type="predicted"/>
<feature type="transmembrane region" description="Helical" evidence="1">
    <location>
        <begin position="31"/>
        <end position="50"/>
    </location>
</feature>
<dbReference type="EMBL" id="JAHMHQ010000012">
    <property type="protein sequence ID" value="KAK1635630.1"/>
    <property type="molecule type" value="Genomic_DNA"/>
</dbReference>
<protein>
    <submittedName>
        <fullName evidence="2">Uncharacterized protein</fullName>
    </submittedName>
</protein>
<keyword evidence="1" id="KW-1133">Transmembrane helix</keyword>
<keyword evidence="1" id="KW-0812">Transmembrane</keyword>
<dbReference type="GeneID" id="85475429"/>
<sequence length="70" mass="7051">MAGAGKCVVDSGGFVGVVIVVAIVVEEEEEGVVSGGFGVVAAEWALVLLPNRAGARPGRRGSGQIESIDR</sequence>
<organism evidence="2 3">
    <name type="scientific">Colletotrichum phormii</name>
    <dbReference type="NCBI Taxonomy" id="359342"/>
    <lineage>
        <taxon>Eukaryota</taxon>
        <taxon>Fungi</taxon>
        <taxon>Dikarya</taxon>
        <taxon>Ascomycota</taxon>
        <taxon>Pezizomycotina</taxon>
        <taxon>Sordariomycetes</taxon>
        <taxon>Hypocreomycetidae</taxon>
        <taxon>Glomerellales</taxon>
        <taxon>Glomerellaceae</taxon>
        <taxon>Colletotrichum</taxon>
        <taxon>Colletotrichum acutatum species complex</taxon>
    </lineage>
</organism>